<dbReference type="SUPFAM" id="SSF52029">
    <property type="entry name" value="GroEL apical domain-like"/>
    <property type="match status" value="1"/>
</dbReference>
<dbReference type="Gene3D" id="3.50.7.10">
    <property type="entry name" value="GroEL"/>
    <property type="match status" value="1"/>
</dbReference>
<dbReference type="InterPro" id="IPR027409">
    <property type="entry name" value="GroEL-like_apical_dom_sf"/>
</dbReference>
<dbReference type="Gene3D" id="3.30.260.10">
    <property type="entry name" value="TCP-1-like chaperonin intermediate domain"/>
    <property type="match status" value="1"/>
</dbReference>
<organism evidence="1 2">
    <name type="scientific">Elysia marginata</name>
    <dbReference type="NCBI Taxonomy" id="1093978"/>
    <lineage>
        <taxon>Eukaryota</taxon>
        <taxon>Metazoa</taxon>
        <taxon>Spiralia</taxon>
        <taxon>Lophotrochozoa</taxon>
        <taxon>Mollusca</taxon>
        <taxon>Gastropoda</taxon>
        <taxon>Heterobranchia</taxon>
        <taxon>Euthyneura</taxon>
        <taxon>Panpulmonata</taxon>
        <taxon>Sacoglossa</taxon>
        <taxon>Placobranchoidea</taxon>
        <taxon>Plakobranchidae</taxon>
        <taxon>Elysia</taxon>
    </lineage>
</organism>
<dbReference type="Proteomes" id="UP000762676">
    <property type="component" value="Unassembled WGS sequence"/>
</dbReference>
<protein>
    <submittedName>
        <fullName evidence="1">Thermosome subunit</fullName>
    </submittedName>
</protein>
<dbReference type="GO" id="GO:0051131">
    <property type="term" value="P:chaperone-mediated protein complex assembly"/>
    <property type="evidence" value="ECO:0007669"/>
    <property type="project" value="InterPro"/>
</dbReference>
<dbReference type="InterPro" id="IPR042619">
    <property type="entry name" value="BBS10"/>
</dbReference>
<dbReference type="InterPro" id="IPR027413">
    <property type="entry name" value="GROEL-like_equatorial_sf"/>
</dbReference>
<sequence length="603" mass="66711">MASIKSPFPVSDLSIKDLVDISSMLKNIVASSFGPVCCPVLMTTSTGQVVFTSDGYTILSSLSLSHPAAKCILESVYSHSSVYGDGCKTVILYLSELLREIERNSCVLAGQTARTALRSNISSSLRKFIIEDIPLLCNDIINSVMNVQSLSEGANCQLKLFKQVAVTILNGSFPKDVVDHLGNLISELIFSSNVGKDQRNVLSLCFQNCLHIFPNNSYSDSHLRDGLFFNGLCCRQAMKYAKRSKFVITLCPFEEEGNGNKTEYCLKLPGKVNEDIMTHKKYSVETFLKRLKNMGVSLILTCQKVPVFVLHICNGFGIDVFSCVEQEDIEFISFYTGMSPVTSIHDELTINGAVLGEVDSYEKVMYSGKEMLKLTCTGKFPGWQAKCLFLHAPSNGLIQQLKLLVKKCFKTFSCLLEGSNKELTNLDSSSTIFKGCATWNEGKLPQVFYPGTPENEEHRMESVASNSLSSNIICGGGYFEFLFSYLMEKKFDKSSPPLKKMWANIVVKMLQSVPQTLFSNLSPKKVHQASSFIMAREEAKKYLQENKHFSFNSKGVLCSDADSEVVEILNVKVASLYAALDLAVTLLKIDAVVGVKKLPEDAT</sequence>
<dbReference type="EMBL" id="BMAT01008376">
    <property type="protein sequence ID" value="GFR83455.1"/>
    <property type="molecule type" value="Genomic_DNA"/>
</dbReference>
<dbReference type="GO" id="GO:0005524">
    <property type="term" value="F:ATP binding"/>
    <property type="evidence" value="ECO:0007669"/>
    <property type="project" value="InterPro"/>
</dbReference>
<proteinExistence type="predicted"/>
<gene>
    <name evidence="1" type="ORF">ElyMa_004124800</name>
</gene>
<accession>A0AAV4GEJ1</accession>
<dbReference type="Pfam" id="PF00118">
    <property type="entry name" value="Cpn60_TCP1"/>
    <property type="match status" value="1"/>
</dbReference>
<dbReference type="InterPro" id="IPR002423">
    <property type="entry name" value="Cpn60/GroEL/TCP-1"/>
</dbReference>
<reference evidence="1 2" key="1">
    <citation type="journal article" date="2021" name="Elife">
        <title>Chloroplast acquisition without the gene transfer in kleptoplastic sea slugs, Plakobranchus ocellatus.</title>
        <authorList>
            <person name="Maeda T."/>
            <person name="Takahashi S."/>
            <person name="Yoshida T."/>
            <person name="Shimamura S."/>
            <person name="Takaki Y."/>
            <person name="Nagai Y."/>
            <person name="Toyoda A."/>
            <person name="Suzuki Y."/>
            <person name="Arimoto A."/>
            <person name="Ishii H."/>
            <person name="Satoh N."/>
            <person name="Nishiyama T."/>
            <person name="Hasebe M."/>
            <person name="Maruyama T."/>
            <person name="Minagawa J."/>
            <person name="Obokata J."/>
            <person name="Shigenobu S."/>
        </authorList>
    </citation>
    <scope>NUCLEOTIDE SEQUENCE [LARGE SCALE GENOMIC DNA]</scope>
</reference>
<evidence type="ECO:0000313" key="2">
    <source>
        <dbReference type="Proteomes" id="UP000762676"/>
    </source>
</evidence>
<dbReference type="SUPFAM" id="SSF48592">
    <property type="entry name" value="GroEL equatorial domain-like"/>
    <property type="match status" value="1"/>
</dbReference>
<dbReference type="PANTHER" id="PTHR14667:SF2">
    <property type="entry name" value="BARDET-BIEDL SYNDROME 10 PROTEIN"/>
    <property type="match status" value="1"/>
</dbReference>
<comment type="caution">
    <text evidence="1">The sequence shown here is derived from an EMBL/GenBank/DDBJ whole genome shotgun (WGS) entry which is preliminary data.</text>
</comment>
<dbReference type="InterPro" id="IPR027410">
    <property type="entry name" value="TCP-1-like_intermed_sf"/>
</dbReference>
<dbReference type="AlphaFoldDB" id="A0AAV4GEJ1"/>
<name>A0AAV4GEJ1_9GAST</name>
<evidence type="ECO:0000313" key="1">
    <source>
        <dbReference type="EMBL" id="GFR83455.1"/>
    </source>
</evidence>
<dbReference type="PANTHER" id="PTHR14667">
    <property type="entry name" value="BARDET-BIEDL SYNDROME 10 PROTEIN"/>
    <property type="match status" value="1"/>
</dbReference>
<dbReference type="Gene3D" id="1.10.560.10">
    <property type="entry name" value="GroEL-like equatorial domain"/>
    <property type="match status" value="2"/>
</dbReference>
<keyword evidence="2" id="KW-1185">Reference proteome</keyword>